<dbReference type="Gene3D" id="1.10.630.10">
    <property type="entry name" value="Cytochrome P450"/>
    <property type="match status" value="1"/>
</dbReference>
<gene>
    <name evidence="5" type="ORF">RIMI_LOCUS7556402</name>
</gene>
<evidence type="ECO:0000313" key="5">
    <source>
        <dbReference type="EMBL" id="CAJ0938495.1"/>
    </source>
</evidence>
<sequence length="197" mass="22159">MGLSPRGLSRPETYEEALKPSHPGVFRREAQCQAAVLQQCEREGRKRSVKSAGAQIVQYVADSLQWHRGESGDAGPEDTGMLTKKLYIQLYGIFPGIMYYLPGPHNKIFSLLKPLEDALEEMVRSHQKTLDPACPRDFIDCFLLRMKQEEKNVNTAFTLPNLESTIYDMFLAGAETTAITISFGFLILAKYPEIQGK</sequence>
<dbReference type="PANTHER" id="PTHR24300">
    <property type="entry name" value="CYTOCHROME P450 508A4-RELATED"/>
    <property type="match status" value="1"/>
</dbReference>
<reference evidence="5" key="1">
    <citation type="submission" date="2023-07" db="EMBL/GenBank/DDBJ databases">
        <authorList>
            <person name="Stuckert A."/>
        </authorList>
    </citation>
    <scope>NUCLEOTIDE SEQUENCE</scope>
</reference>
<proteinExistence type="inferred from homology"/>
<evidence type="ECO:0000313" key="6">
    <source>
        <dbReference type="Proteomes" id="UP001176940"/>
    </source>
</evidence>
<evidence type="ECO:0000256" key="2">
    <source>
        <dbReference type="ARBA" id="ARBA00010617"/>
    </source>
</evidence>
<accession>A0ABN9LG22</accession>
<dbReference type="SUPFAM" id="SSF48264">
    <property type="entry name" value="Cytochrome P450"/>
    <property type="match status" value="1"/>
</dbReference>
<dbReference type="Proteomes" id="UP001176940">
    <property type="component" value="Unassembled WGS sequence"/>
</dbReference>
<dbReference type="InterPro" id="IPR050182">
    <property type="entry name" value="Cytochrome_P450_fam2"/>
</dbReference>
<comment type="cofactor">
    <cofactor evidence="1">
        <name>heme</name>
        <dbReference type="ChEBI" id="CHEBI:30413"/>
    </cofactor>
</comment>
<keyword evidence="6" id="KW-1185">Reference proteome</keyword>
<comment type="caution">
    <text evidence="5">The sequence shown here is derived from an EMBL/GenBank/DDBJ whole genome shotgun (WGS) entry which is preliminary data.</text>
</comment>
<dbReference type="InterPro" id="IPR036396">
    <property type="entry name" value="Cyt_P450_sf"/>
</dbReference>
<keyword evidence="3" id="KW-0479">Metal-binding</keyword>
<dbReference type="PRINTS" id="PR00463">
    <property type="entry name" value="EP450I"/>
</dbReference>
<protein>
    <submittedName>
        <fullName evidence="5">Uncharacterized protein</fullName>
    </submittedName>
</protein>
<dbReference type="PANTHER" id="PTHR24300:SF424">
    <property type="entry name" value="CYTOCHROME P450"/>
    <property type="match status" value="1"/>
</dbReference>
<dbReference type="InterPro" id="IPR001128">
    <property type="entry name" value="Cyt_P450"/>
</dbReference>
<keyword evidence="4" id="KW-0408">Iron</keyword>
<dbReference type="Pfam" id="PF00067">
    <property type="entry name" value="p450"/>
    <property type="match status" value="1"/>
</dbReference>
<organism evidence="5 6">
    <name type="scientific">Ranitomeya imitator</name>
    <name type="common">mimic poison frog</name>
    <dbReference type="NCBI Taxonomy" id="111125"/>
    <lineage>
        <taxon>Eukaryota</taxon>
        <taxon>Metazoa</taxon>
        <taxon>Chordata</taxon>
        <taxon>Craniata</taxon>
        <taxon>Vertebrata</taxon>
        <taxon>Euteleostomi</taxon>
        <taxon>Amphibia</taxon>
        <taxon>Batrachia</taxon>
        <taxon>Anura</taxon>
        <taxon>Neobatrachia</taxon>
        <taxon>Hyloidea</taxon>
        <taxon>Dendrobatidae</taxon>
        <taxon>Dendrobatinae</taxon>
        <taxon>Ranitomeya</taxon>
    </lineage>
</organism>
<dbReference type="EMBL" id="CAUEEQ010014408">
    <property type="protein sequence ID" value="CAJ0938495.1"/>
    <property type="molecule type" value="Genomic_DNA"/>
</dbReference>
<name>A0ABN9LG22_9NEOB</name>
<dbReference type="InterPro" id="IPR002401">
    <property type="entry name" value="Cyt_P450_E_grp-I"/>
</dbReference>
<comment type="similarity">
    <text evidence="2">Belongs to the cytochrome P450 family.</text>
</comment>
<evidence type="ECO:0000256" key="1">
    <source>
        <dbReference type="ARBA" id="ARBA00001971"/>
    </source>
</evidence>
<evidence type="ECO:0000256" key="3">
    <source>
        <dbReference type="ARBA" id="ARBA00022723"/>
    </source>
</evidence>
<evidence type="ECO:0000256" key="4">
    <source>
        <dbReference type="ARBA" id="ARBA00023004"/>
    </source>
</evidence>